<dbReference type="Proteomes" id="UP001162060">
    <property type="component" value="Unassembled WGS sequence"/>
</dbReference>
<dbReference type="PANTHER" id="PTHR18829:SF0">
    <property type="entry name" value="PROTEIN YAE1 HOMOLOG"/>
    <property type="match status" value="1"/>
</dbReference>
<evidence type="ECO:0000256" key="2">
    <source>
        <dbReference type="ARBA" id="ARBA00004496"/>
    </source>
</evidence>
<dbReference type="InterPro" id="IPR019191">
    <property type="entry name" value="Essential_protein_Yae1_N"/>
</dbReference>
<dbReference type="GO" id="GO:0005737">
    <property type="term" value="C:cytoplasm"/>
    <property type="evidence" value="ECO:0007669"/>
    <property type="project" value="UniProtKB-SubCell"/>
</dbReference>
<reference evidence="6" key="1">
    <citation type="submission" date="2024-01" db="EMBL/GenBank/DDBJ databases">
        <authorList>
            <person name="Webb A."/>
        </authorList>
    </citation>
    <scope>NUCLEOTIDE SEQUENCE</scope>
    <source>
        <strain evidence="6">Pm1</strain>
    </source>
</reference>
<proteinExistence type="predicted"/>
<dbReference type="EMBL" id="CAKLBY020000124">
    <property type="protein sequence ID" value="CAK7928481.1"/>
    <property type="molecule type" value="Genomic_DNA"/>
</dbReference>
<keyword evidence="4" id="KW-0539">Nucleus</keyword>
<dbReference type="Pfam" id="PF09811">
    <property type="entry name" value="Yae1_N"/>
    <property type="match status" value="1"/>
</dbReference>
<sequence length="165" mass="17623">MATPLDTPSDSDDGFLDFLSDNDSDHETLLAQESAALERRMKTVGIRDGLELGKDFTLQEGFDIGFAQGAARTVQFGRLRGALETAAGCGLVDHTLMTQARACVSQLKAFERGSNVDNRASDDDAELAILTQAQDLLTSIGVDLSASSMYFGNQQVGPDCGLTKE</sequence>
<comment type="caution">
    <text evidence="6">The sequence shown here is derived from an EMBL/GenBank/DDBJ whole genome shotgun (WGS) entry which is preliminary data.</text>
</comment>
<keyword evidence="3" id="KW-0963">Cytoplasm</keyword>
<dbReference type="AlphaFoldDB" id="A0AAV1U344"/>
<comment type="subcellular location">
    <subcellularLocation>
        <location evidence="2">Cytoplasm</location>
    </subcellularLocation>
    <subcellularLocation>
        <location evidence="1">Nucleus</location>
    </subcellularLocation>
</comment>
<evidence type="ECO:0000313" key="6">
    <source>
        <dbReference type="EMBL" id="CAK7928481.1"/>
    </source>
</evidence>
<evidence type="ECO:0000259" key="5">
    <source>
        <dbReference type="Pfam" id="PF09811"/>
    </source>
</evidence>
<organism evidence="6 7">
    <name type="scientific">Peronospora matthiolae</name>
    <dbReference type="NCBI Taxonomy" id="2874970"/>
    <lineage>
        <taxon>Eukaryota</taxon>
        <taxon>Sar</taxon>
        <taxon>Stramenopiles</taxon>
        <taxon>Oomycota</taxon>
        <taxon>Peronosporomycetes</taxon>
        <taxon>Peronosporales</taxon>
        <taxon>Peronosporaceae</taxon>
        <taxon>Peronospora</taxon>
    </lineage>
</organism>
<dbReference type="PANTHER" id="PTHR18829">
    <property type="entry name" value="PROTEIN YAE1 HOMOLOG"/>
    <property type="match status" value="1"/>
</dbReference>
<protein>
    <recommendedName>
        <fullName evidence="5">Essential protein Yae1 N-terminal domain-containing protein</fullName>
    </recommendedName>
</protein>
<accession>A0AAV1U344</accession>
<gene>
    <name evidence="6" type="ORF">PM001_LOCUS13631</name>
</gene>
<name>A0AAV1U344_9STRA</name>
<evidence type="ECO:0000313" key="7">
    <source>
        <dbReference type="Proteomes" id="UP001162060"/>
    </source>
</evidence>
<evidence type="ECO:0000256" key="1">
    <source>
        <dbReference type="ARBA" id="ARBA00004123"/>
    </source>
</evidence>
<dbReference type="GO" id="GO:0005634">
    <property type="term" value="C:nucleus"/>
    <property type="evidence" value="ECO:0007669"/>
    <property type="project" value="UniProtKB-SubCell"/>
</dbReference>
<feature type="domain" description="Essential protein Yae1 N-terminal" evidence="5">
    <location>
        <begin position="47"/>
        <end position="82"/>
    </location>
</feature>
<evidence type="ECO:0000256" key="4">
    <source>
        <dbReference type="ARBA" id="ARBA00023242"/>
    </source>
</evidence>
<evidence type="ECO:0000256" key="3">
    <source>
        <dbReference type="ARBA" id="ARBA00022490"/>
    </source>
</evidence>
<dbReference type="InterPro" id="IPR038881">
    <property type="entry name" value="Yae1-like"/>
</dbReference>